<keyword evidence="4 6" id="KW-1133">Transmembrane helix</keyword>
<dbReference type="InterPro" id="IPR014320">
    <property type="entry name" value="Phageshock_PspC"/>
</dbReference>
<dbReference type="AlphaFoldDB" id="A0A2S5KU13"/>
<evidence type="ECO:0000256" key="6">
    <source>
        <dbReference type="SAM" id="Phobius"/>
    </source>
</evidence>
<sequence length="129" mass="14977">MNSANKDNGYLRNLYRSSSQGWIAGVCAGLAESYGQPVWLARIVMLTLFVFSGSLGVLLYLAGVILLKRRPLSAREAEPRQPKFDYGQPLTQRARALAERMRELDRRLQRMERYVTSNRFRYDKEFRDL</sequence>
<organism evidence="8 9">
    <name type="scientific">Proteobacteria bacterium 228</name>
    <dbReference type="NCBI Taxonomy" id="2083153"/>
    <lineage>
        <taxon>Bacteria</taxon>
        <taxon>Pseudomonadati</taxon>
        <taxon>Pseudomonadota</taxon>
    </lineage>
</organism>
<comment type="caution">
    <text evidence="8">The sequence shown here is derived from an EMBL/GenBank/DDBJ whole genome shotgun (WGS) entry which is preliminary data.</text>
</comment>
<dbReference type="InterPro" id="IPR052027">
    <property type="entry name" value="PspC"/>
</dbReference>
<evidence type="ECO:0000256" key="2">
    <source>
        <dbReference type="ARBA" id="ARBA00022475"/>
    </source>
</evidence>
<gene>
    <name evidence="8" type="primary">pspC</name>
    <name evidence="8" type="ORF">C4K68_05835</name>
</gene>
<evidence type="ECO:0000313" key="8">
    <source>
        <dbReference type="EMBL" id="PPC78354.1"/>
    </source>
</evidence>
<keyword evidence="5 6" id="KW-0472">Membrane</keyword>
<dbReference type="Proteomes" id="UP000238196">
    <property type="component" value="Unassembled WGS sequence"/>
</dbReference>
<evidence type="ECO:0000256" key="4">
    <source>
        <dbReference type="ARBA" id="ARBA00022989"/>
    </source>
</evidence>
<evidence type="ECO:0000313" key="9">
    <source>
        <dbReference type="Proteomes" id="UP000238196"/>
    </source>
</evidence>
<protein>
    <submittedName>
        <fullName evidence="8">Envelope stress response membrane protein PspC</fullName>
    </submittedName>
</protein>
<dbReference type="OrthoDB" id="7359894at2"/>
<evidence type="ECO:0000259" key="7">
    <source>
        <dbReference type="Pfam" id="PF04024"/>
    </source>
</evidence>
<feature type="transmembrane region" description="Helical" evidence="6">
    <location>
        <begin position="39"/>
        <end position="67"/>
    </location>
</feature>
<evidence type="ECO:0000256" key="3">
    <source>
        <dbReference type="ARBA" id="ARBA00022692"/>
    </source>
</evidence>
<accession>A0A2S5KU13</accession>
<feature type="domain" description="Phage shock protein PspC N-terminal" evidence="7">
    <location>
        <begin position="12"/>
        <end position="68"/>
    </location>
</feature>
<comment type="subcellular location">
    <subcellularLocation>
        <location evidence="1">Cell membrane</location>
        <topology evidence="1">Single-pass membrane protein</topology>
    </subcellularLocation>
</comment>
<keyword evidence="3 6" id="KW-0812">Transmembrane</keyword>
<dbReference type="InterPro" id="IPR007168">
    <property type="entry name" value="Phageshock_PspC_N"/>
</dbReference>
<dbReference type="Pfam" id="PF04024">
    <property type="entry name" value="PspC"/>
    <property type="match status" value="1"/>
</dbReference>
<dbReference type="PANTHER" id="PTHR33885">
    <property type="entry name" value="PHAGE SHOCK PROTEIN C"/>
    <property type="match status" value="1"/>
</dbReference>
<name>A0A2S5KU13_9PROT</name>
<dbReference type="PANTHER" id="PTHR33885:SF3">
    <property type="entry name" value="PHAGE SHOCK PROTEIN C"/>
    <property type="match status" value="1"/>
</dbReference>
<evidence type="ECO:0000256" key="1">
    <source>
        <dbReference type="ARBA" id="ARBA00004162"/>
    </source>
</evidence>
<reference evidence="8 9" key="1">
    <citation type="submission" date="2018-02" db="EMBL/GenBank/DDBJ databases">
        <title>novel marine gammaproteobacteria from coastal saline agro ecosystem.</title>
        <authorList>
            <person name="Krishnan R."/>
            <person name="Ramesh Kumar N."/>
        </authorList>
    </citation>
    <scope>NUCLEOTIDE SEQUENCE [LARGE SCALE GENOMIC DNA]</scope>
    <source>
        <strain evidence="8 9">228</strain>
    </source>
</reference>
<proteinExistence type="predicted"/>
<dbReference type="NCBIfam" id="TIGR02978">
    <property type="entry name" value="phageshock_pspC"/>
    <property type="match status" value="1"/>
</dbReference>
<dbReference type="GO" id="GO:0005886">
    <property type="term" value="C:plasma membrane"/>
    <property type="evidence" value="ECO:0007669"/>
    <property type="project" value="UniProtKB-SubCell"/>
</dbReference>
<dbReference type="EMBL" id="PRLP01000016">
    <property type="protein sequence ID" value="PPC78354.1"/>
    <property type="molecule type" value="Genomic_DNA"/>
</dbReference>
<evidence type="ECO:0000256" key="5">
    <source>
        <dbReference type="ARBA" id="ARBA00023136"/>
    </source>
</evidence>
<keyword evidence="2" id="KW-1003">Cell membrane</keyword>